<reference evidence="5" key="1">
    <citation type="submission" date="2025-08" db="UniProtKB">
        <authorList>
            <consortium name="Ensembl"/>
        </authorList>
    </citation>
    <scope>IDENTIFICATION</scope>
</reference>
<feature type="domain" description="Ig-like" evidence="4">
    <location>
        <begin position="3"/>
        <end position="96"/>
    </location>
</feature>
<keyword evidence="6" id="KW-1185">Reference proteome</keyword>
<dbReference type="AlphaFoldDB" id="A0A8C9Q6W1"/>
<dbReference type="GO" id="GO:0002250">
    <property type="term" value="P:adaptive immune response"/>
    <property type="evidence" value="ECO:0007669"/>
    <property type="project" value="UniProtKB-KW"/>
</dbReference>
<protein>
    <recommendedName>
        <fullName evidence="4">Ig-like domain-containing protein</fullName>
    </recommendedName>
</protein>
<dbReference type="InterPro" id="IPR013106">
    <property type="entry name" value="Ig_V-set"/>
</dbReference>
<keyword evidence="2" id="KW-1064">Adaptive immunity</keyword>
<dbReference type="InterPro" id="IPR050150">
    <property type="entry name" value="IgV_Light_Chain"/>
</dbReference>
<dbReference type="PROSITE" id="PS50835">
    <property type="entry name" value="IG_LIKE"/>
    <property type="match status" value="1"/>
</dbReference>
<sequence length="114" mass="12767">ARPFLQVCHRCDIQMTQPTSSLSASQGDRVTITCRASRNISNALAWYQQKPGKFLIYASNTLQSRVLSRFSGSESGTDFTFTISSLEPEDAANYYCLQYDKIPPTVIQVMMKTS</sequence>
<dbReference type="GO" id="GO:0019814">
    <property type="term" value="C:immunoglobulin complex"/>
    <property type="evidence" value="ECO:0007669"/>
    <property type="project" value="UniProtKB-KW"/>
</dbReference>
<evidence type="ECO:0000259" key="4">
    <source>
        <dbReference type="PROSITE" id="PS50835"/>
    </source>
</evidence>
<dbReference type="InterPro" id="IPR013783">
    <property type="entry name" value="Ig-like_fold"/>
</dbReference>
<dbReference type="PANTHER" id="PTHR23267">
    <property type="entry name" value="IMMUNOGLOBULIN LIGHT CHAIN"/>
    <property type="match status" value="1"/>
</dbReference>
<dbReference type="Gene3D" id="2.60.40.10">
    <property type="entry name" value="Immunoglobulins"/>
    <property type="match status" value="1"/>
</dbReference>
<dbReference type="SMART" id="SM00406">
    <property type="entry name" value="IGv"/>
    <property type="match status" value="1"/>
</dbReference>
<evidence type="ECO:0000313" key="5">
    <source>
        <dbReference type="Ensembl" id="ENSSDAP00000017914.1"/>
    </source>
</evidence>
<dbReference type="Proteomes" id="UP000694422">
    <property type="component" value="Unplaced"/>
</dbReference>
<keyword evidence="3" id="KW-1280">Immunoglobulin</keyword>
<keyword evidence="1" id="KW-0391">Immunity</keyword>
<dbReference type="Ensembl" id="ENSSDAT00000020465.1">
    <property type="protein sequence ID" value="ENSSDAP00000017914.1"/>
    <property type="gene ID" value="ENSSDAG00000016328.1"/>
</dbReference>
<name>A0A8C9Q6W1_SPEDA</name>
<dbReference type="InterPro" id="IPR007110">
    <property type="entry name" value="Ig-like_dom"/>
</dbReference>
<dbReference type="InterPro" id="IPR003599">
    <property type="entry name" value="Ig_sub"/>
</dbReference>
<reference evidence="5" key="2">
    <citation type="submission" date="2025-09" db="UniProtKB">
        <authorList>
            <consortium name="Ensembl"/>
        </authorList>
    </citation>
    <scope>IDENTIFICATION</scope>
</reference>
<dbReference type="GO" id="GO:0005576">
    <property type="term" value="C:extracellular region"/>
    <property type="evidence" value="ECO:0007669"/>
    <property type="project" value="UniProtKB-ARBA"/>
</dbReference>
<dbReference type="Pfam" id="PF07686">
    <property type="entry name" value="V-set"/>
    <property type="match status" value="1"/>
</dbReference>
<dbReference type="SUPFAM" id="SSF48726">
    <property type="entry name" value="Immunoglobulin"/>
    <property type="match status" value="1"/>
</dbReference>
<accession>A0A8C9Q6W1</accession>
<evidence type="ECO:0000313" key="6">
    <source>
        <dbReference type="Proteomes" id="UP000694422"/>
    </source>
</evidence>
<dbReference type="InterPro" id="IPR036179">
    <property type="entry name" value="Ig-like_dom_sf"/>
</dbReference>
<dbReference type="GO" id="GO:0005886">
    <property type="term" value="C:plasma membrane"/>
    <property type="evidence" value="ECO:0007669"/>
    <property type="project" value="UniProtKB-ARBA"/>
</dbReference>
<proteinExistence type="predicted"/>
<evidence type="ECO:0000256" key="1">
    <source>
        <dbReference type="ARBA" id="ARBA00022859"/>
    </source>
</evidence>
<dbReference type="SMART" id="SM00409">
    <property type="entry name" value="IG"/>
    <property type="match status" value="1"/>
</dbReference>
<evidence type="ECO:0000256" key="2">
    <source>
        <dbReference type="ARBA" id="ARBA00023130"/>
    </source>
</evidence>
<evidence type="ECO:0000256" key="3">
    <source>
        <dbReference type="ARBA" id="ARBA00043265"/>
    </source>
</evidence>
<organism evidence="5 6">
    <name type="scientific">Spermophilus dauricus</name>
    <name type="common">Daurian ground squirrel</name>
    <dbReference type="NCBI Taxonomy" id="99837"/>
    <lineage>
        <taxon>Eukaryota</taxon>
        <taxon>Metazoa</taxon>
        <taxon>Chordata</taxon>
        <taxon>Craniata</taxon>
        <taxon>Vertebrata</taxon>
        <taxon>Euteleostomi</taxon>
        <taxon>Mammalia</taxon>
        <taxon>Eutheria</taxon>
        <taxon>Euarchontoglires</taxon>
        <taxon>Glires</taxon>
        <taxon>Rodentia</taxon>
        <taxon>Sciuromorpha</taxon>
        <taxon>Sciuridae</taxon>
        <taxon>Xerinae</taxon>
        <taxon>Marmotini</taxon>
        <taxon>Spermophilus</taxon>
    </lineage>
</organism>
<dbReference type="FunFam" id="2.60.40.10:FF:000212">
    <property type="entry name" value="Immunoglobulin kappa chain variable 12-38"/>
    <property type="match status" value="1"/>
</dbReference>